<evidence type="ECO:0000256" key="2">
    <source>
        <dbReference type="ARBA" id="ARBA00009035"/>
    </source>
</evidence>
<dbReference type="PANTHER" id="PTHR38772">
    <property type="match status" value="1"/>
</dbReference>
<accession>A0A3M6QWQ6</accession>
<comment type="similarity">
    <text evidence="2">Belongs to the YejK family.</text>
</comment>
<sequence length="344" mass="38803">MQITEAVLHRIEKKSQTSGKKSVEVTKAPDLLAIDTVLTKLCEDLRGLIDRANVGYGTLGDFTSFPARLGSYLKQDCTLMDLSSRAVDLLAHEMQRSNFATGGHALFVRYTYAQKDYMLVAMLKIRTGAGIDEALKLQETLTIDVSKLHEAARVNVTRWQNNEQPYLTFAKGQRQGDVTEYFRRALSCSDYTDSKRQTENAIEAARAFVQQRTDLDEAGKRQESIDMRQRLFQCFDEVGKEKGEVHPDRLAAVIAPKAPDEFRDFLAKDGNAEKYNLHAPFTPHRATYGRLKRIRGTMGTVHIAFDVEDVANGKVLYDDSRDAIVLMHPGENLKQSIREQQAPE</sequence>
<dbReference type="Pfam" id="PF04245">
    <property type="entry name" value="NA37"/>
    <property type="match status" value="1"/>
</dbReference>
<evidence type="ECO:0000256" key="1">
    <source>
        <dbReference type="ARBA" id="ARBA00004496"/>
    </source>
</evidence>
<comment type="caution">
    <text evidence="4">The sequence shown here is derived from an EMBL/GenBank/DDBJ whole genome shotgun (WGS) entry which is preliminary data.</text>
</comment>
<evidence type="ECO:0000256" key="3">
    <source>
        <dbReference type="ARBA" id="ARBA00022490"/>
    </source>
</evidence>
<dbReference type="Proteomes" id="UP000281171">
    <property type="component" value="Unassembled WGS sequence"/>
</dbReference>
<evidence type="ECO:0008006" key="6">
    <source>
        <dbReference type="Google" id="ProtNLM"/>
    </source>
</evidence>
<comment type="subcellular location">
    <subcellularLocation>
        <location evidence="1">Cytoplasm</location>
    </subcellularLocation>
</comment>
<dbReference type="InterPro" id="IPR007358">
    <property type="entry name" value="Nucleoid_associated_NdpA"/>
</dbReference>
<organism evidence="4 5">
    <name type="scientific">Allofranklinella schreckenbergeri</name>
    <dbReference type="NCBI Taxonomy" id="1076744"/>
    <lineage>
        <taxon>Bacteria</taxon>
        <taxon>Pseudomonadati</taxon>
        <taxon>Pseudomonadota</taxon>
        <taxon>Betaproteobacteria</taxon>
        <taxon>Burkholderiales</taxon>
        <taxon>Comamonadaceae</taxon>
        <taxon>Allofranklinella</taxon>
    </lineage>
</organism>
<dbReference type="GO" id="GO:0043590">
    <property type="term" value="C:bacterial nucleoid"/>
    <property type="evidence" value="ECO:0007669"/>
    <property type="project" value="TreeGrafter"/>
</dbReference>
<protein>
    <recommendedName>
        <fullName evidence="6">Nucleoid-associated protein</fullName>
    </recommendedName>
</protein>
<dbReference type="RefSeq" id="WP_122248575.1">
    <property type="nucleotide sequence ID" value="NZ_RDQK01000020.1"/>
</dbReference>
<dbReference type="AlphaFoldDB" id="A0A3M6QWQ6"/>
<dbReference type="EMBL" id="RDQK01000020">
    <property type="protein sequence ID" value="RMX07437.1"/>
    <property type="molecule type" value="Genomic_DNA"/>
</dbReference>
<dbReference type="GO" id="GO:0003727">
    <property type="term" value="F:single-stranded RNA binding"/>
    <property type="evidence" value="ECO:0007669"/>
    <property type="project" value="TreeGrafter"/>
</dbReference>
<dbReference type="GO" id="GO:0003690">
    <property type="term" value="F:double-stranded DNA binding"/>
    <property type="evidence" value="ECO:0007669"/>
    <property type="project" value="TreeGrafter"/>
</dbReference>
<evidence type="ECO:0000313" key="4">
    <source>
        <dbReference type="EMBL" id="RMX07437.1"/>
    </source>
</evidence>
<proteinExistence type="inferred from homology"/>
<name>A0A3M6QWQ6_9BURK</name>
<gene>
    <name evidence="4" type="ORF">EBQ24_08875</name>
</gene>
<dbReference type="PANTHER" id="PTHR38772:SF1">
    <property type="entry name" value="NUCLEOID-ASSOCIATED PROTEIN YEJK"/>
    <property type="match status" value="1"/>
</dbReference>
<evidence type="ECO:0000313" key="5">
    <source>
        <dbReference type="Proteomes" id="UP000281171"/>
    </source>
</evidence>
<keyword evidence="3" id="KW-0963">Cytoplasm</keyword>
<dbReference type="GO" id="GO:0005737">
    <property type="term" value="C:cytoplasm"/>
    <property type="evidence" value="ECO:0007669"/>
    <property type="project" value="UniProtKB-SubCell"/>
</dbReference>
<reference evidence="4 5" key="1">
    <citation type="submission" date="2018-10" db="EMBL/GenBank/DDBJ databases">
        <title>Comamonadaceae CDC group NO-1 genome sequencing and assembly.</title>
        <authorList>
            <person name="Bernier A.-M."/>
            <person name="Bernard K."/>
        </authorList>
    </citation>
    <scope>NUCLEOTIDE SEQUENCE [LARGE SCALE GENOMIC DNA]</scope>
    <source>
        <strain evidence="4 5">NML180581</strain>
    </source>
</reference>